<feature type="transmembrane region" description="Helical" evidence="1">
    <location>
        <begin position="6"/>
        <end position="25"/>
    </location>
</feature>
<reference evidence="2 3" key="1">
    <citation type="submission" date="2016-04" db="EMBL/GenBank/DDBJ databases">
        <title>A degradative enzymes factory behind the ericoid mycorrhizal symbiosis.</title>
        <authorList>
            <consortium name="DOE Joint Genome Institute"/>
            <person name="Martino E."/>
            <person name="Morin E."/>
            <person name="Grelet G."/>
            <person name="Kuo A."/>
            <person name="Kohler A."/>
            <person name="Daghino S."/>
            <person name="Barry K."/>
            <person name="Choi C."/>
            <person name="Cichocki N."/>
            <person name="Clum A."/>
            <person name="Copeland A."/>
            <person name="Hainaut M."/>
            <person name="Haridas S."/>
            <person name="Labutti K."/>
            <person name="Lindquist E."/>
            <person name="Lipzen A."/>
            <person name="Khouja H.-R."/>
            <person name="Murat C."/>
            <person name="Ohm R."/>
            <person name="Olson A."/>
            <person name="Spatafora J."/>
            <person name="Veneault-Fourrey C."/>
            <person name="Henrissat B."/>
            <person name="Grigoriev I."/>
            <person name="Martin F."/>
            <person name="Perotto S."/>
        </authorList>
    </citation>
    <scope>NUCLEOTIDE SEQUENCE [LARGE SCALE GENOMIC DNA]</scope>
    <source>
        <strain evidence="2 3">F</strain>
    </source>
</reference>
<evidence type="ECO:0000313" key="3">
    <source>
        <dbReference type="Proteomes" id="UP000235786"/>
    </source>
</evidence>
<dbReference type="AlphaFoldDB" id="A0A2J6R1H3"/>
<gene>
    <name evidence="2" type="ORF">L207DRAFT_518742</name>
</gene>
<evidence type="ECO:0000313" key="2">
    <source>
        <dbReference type="EMBL" id="PMD32370.1"/>
    </source>
</evidence>
<keyword evidence="1" id="KW-0812">Transmembrane</keyword>
<keyword evidence="1" id="KW-0472">Membrane</keyword>
<organism evidence="2 3">
    <name type="scientific">Hyaloscypha variabilis (strain UAMH 11265 / GT02V1 / F)</name>
    <name type="common">Meliniomyces variabilis</name>
    <dbReference type="NCBI Taxonomy" id="1149755"/>
    <lineage>
        <taxon>Eukaryota</taxon>
        <taxon>Fungi</taxon>
        <taxon>Dikarya</taxon>
        <taxon>Ascomycota</taxon>
        <taxon>Pezizomycotina</taxon>
        <taxon>Leotiomycetes</taxon>
        <taxon>Helotiales</taxon>
        <taxon>Hyaloscyphaceae</taxon>
        <taxon>Hyaloscypha</taxon>
        <taxon>Hyaloscypha variabilis</taxon>
    </lineage>
</organism>
<protein>
    <submittedName>
        <fullName evidence="2">Uncharacterized protein</fullName>
    </submittedName>
</protein>
<name>A0A2J6R1H3_HYAVF</name>
<accession>A0A2J6R1H3</accession>
<dbReference type="OrthoDB" id="5101864at2759"/>
<dbReference type="EMBL" id="KZ613959">
    <property type="protein sequence ID" value="PMD32370.1"/>
    <property type="molecule type" value="Genomic_DNA"/>
</dbReference>
<evidence type="ECO:0000256" key="1">
    <source>
        <dbReference type="SAM" id="Phobius"/>
    </source>
</evidence>
<dbReference type="Proteomes" id="UP000235786">
    <property type="component" value="Unassembled WGS sequence"/>
</dbReference>
<proteinExistence type="predicted"/>
<keyword evidence="1" id="KW-1133">Transmembrane helix</keyword>
<sequence length="417" mass="46540">MDDWGKIAGIVAIVTIPFYASPLLVQPALRKIHEVASHIYYRNNRCQAIQWKHLHPGPIKPSALRRAVSTTARDGGIEAERTEEQDKDYSHIKAIVEFLQTVWQTTPRPIARPPYLHVAKNFIRLDADVLLVMVLLDGGSGAPDQYPGPGSSCTLRFGATAARFRIVEKEDDGSGSGCCSYIIGSLSGRPRFDSIRHGFHGLTKEDLRAIGGGYPPFYRHMLNTTSGAEIAHPIQSLRDIHRAGWVLVIGFSTHPPLALYDSKRAPAYSEACDRVLETIQRLQREYASEASHATLLDVAVKVVSRMNGYRSGSGAEAITRGTVLLNGDYKTICRSLSVPQLLFAINFFNEHRDVALSPYERERFEPILEEVLRAVVYGVCTWWQYVNNTGRDIPGWLLDERVKMTPIWLEDSNVEGG</sequence>
<keyword evidence="3" id="KW-1185">Reference proteome</keyword>